<dbReference type="STRING" id="39966.A0A369JPS8"/>
<accession>A0A369JPS8</accession>
<feature type="chain" id="PRO_5016927719" description="BTB domain-containing protein" evidence="1">
    <location>
        <begin position="30"/>
        <end position="383"/>
    </location>
</feature>
<evidence type="ECO:0000256" key="1">
    <source>
        <dbReference type="SAM" id="SignalP"/>
    </source>
</evidence>
<evidence type="ECO:0008006" key="4">
    <source>
        <dbReference type="Google" id="ProtNLM"/>
    </source>
</evidence>
<evidence type="ECO:0000313" key="3">
    <source>
        <dbReference type="Proteomes" id="UP000076154"/>
    </source>
</evidence>
<comment type="caution">
    <text evidence="2">The sequence shown here is derived from an EMBL/GenBank/DDBJ whole genome shotgun (WGS) entry which is preliminary data.</text>
</comment>
<proteinExistence type="predicted"/>
<gene>
    <name evidence="2" type="ORF">Hypma_010469</name>
</gene>
<sequence>MWKHPLFCSAWCMGLLSWLLLVALRTVLHEGSCFGPTDTHAPRLACLGHLMATCDVSVDFVAQWKSPARYKDCAYFHDTEVREKSWTNDWLIEQTATPAVSPSSVIVAEDPPSAITISRAFQPASHHKPYDVVLSSLDTVLFYVHSDILLRTSDNGFSSLLSAPCTSTAIDISEMSAVLDALLHVLYSEPCAEKPTFQTLVIAVDHMRYYGLEPRQHLTSSNPMYGYLLGFAPLFPLDLYALAARYDIFELAASTSSHLLRYSLPTISDEMADRIGAVYLNRLFHLLVRRSEALKSILLRSPYPHHPTPRCNFEAQKQMNRAWSLGVAQLVWEARPDIPANEIESAFSPLAIPITCELCRQSLADRMKEVVTLWASVDRTISP</sequence>
<name>A0A369JPS8_HYPMA</name>
<dbReference type="AlphaFoldDB" id="A0A369JPS8"/>
<protein>
    <recommendedName>
        <fullName evidence="4">BTB domain-containing protein</fullName>
    </recommendedName>
</protein>
<dbReference type="EMBL" id="LUEZ02000051">
    <property type="protein sequence ID" value="RDB22395.1"/>
    <property type="molecule type" value="Genomic_DNA"/>
</dbReference>
<feature type="signal peptide" evidence="1">
    <location>
        <begin position="1"/>
        <end position="29"/>
    </location>
</feature>
<dbReference type="Proteomes" id="UP000076154">
    <property type="component" value="Unassembled WGS sequence"/>
</dbReference>
<dbReference type="InterPro" id="IPR011333">
    <property type="entry name" value="SKP1/BTB/POZ_sf"/>
</dbReference>
<organism evidence="2 3">
    <name type="scientific">Hypsizygus marmoreus</name>
    <name type="common">White beech mushroom</name>
    <name type="synonym">Agaricus marmoreus</name>
    <dbReference type="NCBI Taxonomy" id="39966"/>
    <lineage>
        <taxon>Eukaryota</taxon>
        <taxon>Fungi</taxon>
        <taxon>Dikarya</taxon>
        <taxon>Basidiomycota</taxon>
        <taxon>Agaricomycotina</taxon>
        <taxon>Agaricomycetes</taxon>
        <taxon>Agaricomycetidae</taxon>
        <taxon>Agaricales</taxon>
        <taxon>Tricholomatineae</taxon>
        <taxon>Lyophyllaceae</taxon>
        <taxon>Hypsizygus</taxon>
    </lineage>
</organism>
<keyword evidence="3" id="KW-1185">Reference proteome</keyword>
<dbReference type="Gene3D" id="3.30.710.10">
    <property type="entry name" value="Potassium Channel Kv1.1, Chain A"/>
    <property type="match status" value="1"/>
</dbReference>
<reference evidence="2" key="1">
    <citation type="submission" date="2018-04" db="EMBL/GenBank/DDBJ databases">
        <title>Whole genome sequencing of Hypsizygus marmoreus.</title>
        <authorList>
            <person name="Choi I.-G."/>
            <person name="Min B."/>
            <person name="Kim J.-G."/>
            <person name="Kim S."/>
            <person name="Oh Y.-L."/>
            <person name="Kong W.-S."/>
            <person name="Park H."/>
            <person name="Jeong J."/>
            <person name="Song E.-S."/>
        </authorList>
    </citation>
    <scope>NUCLEOTIDE SEQUENCE [LARGE SCALE GENOMIC DNA]</scope>
    <source>
        <strain evidence="2">51987-8</strain>
    </source>
</reference>
<evidence type="ECO:0000313" key="2">
    <source>
        <dbReference type="EMBL" id="RDB22395.1"/>
    </source>
</evidence>
<dbReference type="InParanoid" id="A0A369JPS8"/>
<dbReference type="OrthoDB" id="3265815at2759"/>
<keyword evidence="1" id="KW-0732">Signal</keyword>